<protein>
    <submittedName>
        <fullName evidence="3">Cyclic nucleotide-binding domain-containing protein</fullName>
    </submittedName>
</protein>
<dbReference type="Gene3D" id="2.60.120.10">
    <property type="entry name" value="Jelly Rolls"/>
    <property type="match status" value="1"/>
</dbReference>
<dbReference type="InterPro" id="IPR018490">
    <property type="entry name" value="cNMP-bd_dom_sf"/>
</dbReference>
<dbReference type="EMBL" id="JAQAGZ010000031">
    <property type="protein sequence ID" value="MCZ8517056.1"/>
    <property type="molecule type" value="Genomic_DNA"/>
</dbReference>
<dbReference type="RefSeq" id="WP_269885591.1">
    <property type="nucleotide sequence ID" value="NZ_JAQAGZ010000031.1"/>
</dbReference>
<evidence type="ECO:0000313" key="3">
    <source>
        <dbReference type="EMBL" id="MCZ8517056.1"/>
    </source>
</evidence>
<dbReference type="SUPFAM" id="SSF51206">
    <property type="entry name" value="cAMP-binding domain-like"/>
    <property type="match status" value="1"/>
</dbReference>
<keyword evidence="4" id="KW-1185">Reference proteome</keyword>
<dbReference type="Proteomes" id="UP001527882">
    <property type="component" value="Unassembled WGS sequence"/>
</dbReference>
<dbReference type="Pfam" id="PF00027">
    <property type="entry name" value="cNMP_binding"/>
    <property type="match status" value="1"/>
</dbReference>
<reference evidence="3 4" key="1">
    <citation type="submission" date="2022-12" db="EMBL/GenBank/DDBJ databases">
        <title>Draft genome sequence of Paenibacillus sp. dW9.</title>
        <authorList>
            <person name="Choi E.-W."/>
            <person name="Kim D.-U."/>
        </authorList>
    </citation>
    <scope>NUCLEOTIDE SEQUENCE [LARGE SCALE GENOMIC DNA]</scope>
    <source>
        <strain evidence="4">dW9</strain>
    </source>
</reference>
<evidence type="ECO:0000313" key="4">
    <source>
        <dbReference type="Proteomes" id="UP001527882"/>
    </source>
</evidence>
<gene>
    <name evidence="3" type="ORF">O9H85_32825</name>
</gene>
<feature type="domain" description="Cyclic nucleotide-binding" evidence="2">
    <location>
        <begin position="1"/>
        <end position="62"/>
    </location>
</feature>
<comment type="caution">
    <text evidence="3">The sequence shown here is derived from an EMBL/GenBank/DDBJ whole genome shotgun (WGS) entry which is preliminary data.</text>
</comment>
<organism evidence="3 4">
    <name type="scientific">Paenibacillus gyeongsangnamensis</name>
    <dbReference type="NCBI Taxonomy" id="3388067"/>
    <lineage>
        <taxon>Bacteria</taxon>
        <taxon>Bacillati</taxon>
        <taxon>Bacillota</taxon>
        <taxon>Bacilli</taxon>
        <taxon>Bacillales</taxon>
        <taxon>Paenibacillaceae</taxon>
        <taxon>Paenibacillus</taxon>
    </lineage>
</organism>
<keyword evidence="1" id="KW-0010">Activator</keyword>
<name>A0ABT4QK26_9BACL</name>
<proteinExistence type="predicted"/>
<accession>A0ABT4QK26</accession>
<dbReference type="PROSITE" id="PS50042">
    <property type="entry name" value="CNMP_BINDING_3"/>
    <property type="match status" value="1"/>
</dbReference>
<dbReference type="InterPro" id="IPR000595">
    <property type="entry name" value="cNMP-bd_dom"/>
</dbReference>
<evidence type="ECO:0000259" key="2">
    <source>
        <dbReference type="PROSITE" id="PS50042"/>
    </source>
</evidence>
<dbReference type="CDD" id="cd00038">
    <property type="entry name" value="CAP_ED"/>
    <property type="match status" value="1"/>
</dbReference>
<sequence>MAKLGQGDFLGEMSLLEGLPRSGTAVTSTACELVGLGSESFRKLMTEDSVLAWRVMKGLLNRIRNLNQELAQSVGKDLQEMARSLHEHAQWISGSIKQIAVSAQEIDANEKLLVGQSREVQGISKDIGAMLNLLQHIASEES</sequence>
<evidence type="ECO:0000256" key="1">
    <source>
        <dbReference type="ARBA" id="ARBA00023159"/>
    </source>
</evidence>
<dbReference type="InterPro" id="IPR014710">
    <property type="entry name" value="RmlC-like_jellyroll"/>
</dbReference>